<feature type="short sequence motif" description="'KMSKS' region" evidence="11">
    <location>
        <begin position="253"/>
        <end position="257"/>
    </location>
</feature>
<keyword evidence="5 11" id="KW-0436">Ligase</keyword>
<dbReference type="RefSeq" id="WP_025734470.1">
    <property type="nucleotide sequence ID" value="NZ_CP024963.1"/>
</dbReference>
<dbReference type="Proteomes" id="UP000232063">
    <property type="component" value="Chromosome"/>
</dbReference>
<dbReference type="InterPro" id="IPR008925">
    <property type="entry name" value="aa_tRNA-synth_I_cd-bd_sf"/>
</dbReference>
<keyword evidence="9 11" id="KW-0030">Aminoacyl-tRNA synthetase</keyword>
<dbReference type="GO" id="GO:0005524">
    <property type="term" value="F:ATP binding"/>
    <property type="evidence" value="ECO:0007669"/>
    <property type="project" value="UniProtKB-UniRule"/>
</dbReference>
<comment type="subunit">
    <text evidence="3 11">Monomer.</text>
</comment>
<dbReference type="GO" id="GO:0000049">
    <property type="term" value="F:tRNA binding"/>
    <property type="evidence" value="ECO:0007669"/>
    <property type="project" value="InterPro"/>
</dbReference>
<evidence type="ECO:0000256" key="1">
    <source>
        <dbReference type="ARBA" id="ARBA00004496"/>
    </source>
</evidence>
<dbReference type="PANTHER" id="PTHR43311:SF2">
    <property type="entry name" value="GLUTAMATE--TRNA LIGASE, MITOCHONDRIAL-RELATED"/>
    <property type="match status" value="1"/>
</dbReference>
<evidence type="ECO:0000259" key="13">
    <source>
        <dbReference type="Pfam" id="PF19269"/>
    </source>
</evidence>
<evidence type="ECO:0000259" key="12">
    <source>
        <dbReference type="Pfam" id="PF00749"/>
    </source>
</evidence>
<comment type="similarity">
    <text evidence="2 11">Belongs to the class-I aminoacyl-tRNA synthetase family. Glutamate--tRNA ligase type 1 subfamily.</text>
</comment>
<dbReference type="Gene3D" id="1.10.10.350">
    <property type="match status" value="1"/>
</dbReference>
<comment type="catalytic activity">
    <reaction evidence="10 11">
        <text>tRNA(Glu) + L-glutamate + ATP = L-glutamyl-tRNA(Glu) + AMP + diphosphate</text>
        <dbReference type="Rhea" id="RHEA:23540"/>
        <dbReference type="Rhea" id="RHEA-COMP:9663"/>
        <dbReference type="Rhea" id="RHEA-COMP:9680"/>
        <dbReference type="ChEBI" id="CHEBI:29985"/>
        <dbReference type="ChEBI" id="CHEBI:30616"/>
        <dbReference type="ChEBI" id="CHEBI:33019"/>
        <dbReference type="ChEBI" id="CHEBI:78442"/>
        <dbReference type="ChEBI" id="CHEBI:78520"/>
        <dbReference type="ChEBI" id="CHEBI:456215"/>
        <dbReference type="EC" id="6.1.1.17"/>
    </reaction>
</comment>
<dbReference type="Pfam" id="PF00749">
    <property type="entry name" value="tRNA-synt_1c"/>
    <property type="match status" value="1"/>
</dbReference>
<evidence type="ECO:0000256" key="2">
    <source>
        <dbReference type="ARBA" id="ARBA00007894"/>
    </source>
</evidence>
<dbReference type="EC" id="6.1.1.17" evidence="11"/>
<evidence type="ECO:0000256" key="4">
    <source>
        <dbReference type="ARBA" id="ARBA00022490"/>
    </source>
</evidence>
<dbReference type="PRINTS" id="PR00987">
    <property type="entry name" value="TRNASYNTHGLU"/>
</dbReference>
<dbReference type="AlphaFoldDB" id="A0A2K8NUX8"/>
<evidence type="ECO:0000256" key="5">
    <source>
        <dbReference type="ARBA" id="ARBA00022598"/>
    </source>
</evidence>
<sequence>MSKFRLRYAPSPTGFLHIGNTRTALMNYVFAKHFDGDFIVRIEDTDLERNVDGAIESQFENLNWMGIIPDESFLKPGLAKYGKYMQSQKFDRYKQLALELVEKGDAYKCFCTSEELTADYEKQTEQGIVATQYNKKCLSLSAQELADNDKTNKPFSIRFKVPLKSWNLNDMVRGDVIFYGKDLGDFVILKTNGIPTYNFAVVVDDFDMEITHVIRGEEHISNTPRQMMIFDAFGWTYPRFAHLTLIVDSTGKKLSKRSGNNLFFIEQYKKQGYLPQAIFNYIALLGWSPGVEQEIFTTDELIKIFDEKRFSKSPSTFDMVKMTWINSQYMKALSDDDYLNFVKPFVDQDKFNLTNKSEDWINQVLLLFKKEIDFGVQINEKIGLFFENFEFNEITKEQLVQFENRLGLINIFEDKIRQLEEWNIENIKNIIKNSGTEAECKGKDLFMPIRIYASKTEHGPALADCIFLIGKDKVLENIDFVKNQ</sequence>
<dbReference type="InterPro" id="IPR014729">
    <property type="entry name" value="Rossmann-like_a/b/a_fold"/>
</dbReference>
<dbReference type="EMBL" id="CP024963">
    <property type="protein sequence ID" value="ATZ16958.1"/>
    <property type="molecule type" value="Genomic_DNA"/>
</dbReference>
<keyword evidence="8 11" id="KW-0648">Protein biosynthesis</keyword>
<keyword evidence="7 11" id="KW-0067">ATP-binding</keyword>
<evidence type="ECO:0000313" key="14">
    <source>
        <dbReference type="EMBL" id="ATZ16958.1"/>
    </source>
</evidence>
<keyword evidence="15" id="KW-1185">Reference proteome</keyword>
<feature type="binding site" evidence="11">
    <location>
        <position position="256"/>
    </location>
    <ligand>
        <name>ATP</name>
        <dbReference type="ChEBI" id="CHEBI:30616"/>
    </ligand>
</feature>
<proteinExistence type="inferred from homology"/>
<feature type="short sequence motif" description="'HIGH' region" evidence="11">
    <location>
        <begin position="10"/>
        <end position="20"/>
    </location>
</feature>
<dbReference type="InterPro" id="IPR004527">
    <property type="entry name" value="Glu-tRNA-ligase_bac/mito"/>
</dbReference>
<evidence type="ECO:0000256" key="6">
    <source>
        <dbReference type="ARBA" id="ARBA00022741"/>
    </source>
</evidence>
<feature type="domain" description="Glutamyl/glutaminyl-tRNA synthetase class Ib catalytic" evidence="12">
    <location>
        <begin position="4"/>
        <end position="324"/>
    </location>
</feature>
<evidence type="ECO:0000256" key="9">
    <source>
        <dbReference type="ARBA" id="ARBA00023146"/>
    </source>
</evidence>
<dbReference type="InterPro" id="IPR045462">
    <property type="entry name" value="aa-tRNA-synth_I_cd-bd"/>
</dbReference>
<dbReference type="InterPro" id="IPR020751">
    <property type="entry name" value="aa-tRNA-synth_I_codon-bd_sub2"/>
</dbReference>
<comment type="function">
    <text evidence="11">Catalyzes the attachment of glutamate to tRNA(Glu) in a two-step reaction: glutamate is first activated by ATP to form Glu-AMP and then transferred to the acceptor end of tRNA(Glu).</text>
</comment>
<dbReference type="InterPro" id="IPR020058">
    <property type="entry name" value="Glu/Gln-tRNA-synth_Ib_cat-dom"/>
</dbReference>
<feature type="domain" description="Aminoacyl-tRNA synthetase class I anticodon-binding" evidence="13">
    <location>
        <begin position="342"/>
        <end position="478"/>
    </location>
</feature>
<gene>
    <name evidence="11 14" type="primary">gltX</name>
    <name evidence="14" type="ORF">ELUMI_v1c02330</name>
</gene>
<comment type="caution">
    <text evidence="11">Lacks conserved residue(s) required for the propagation of feature annotation.</text>
</comment>
<dbReference type="InterPro" id="IPR033910">
    <property type="entry name" value="GluRS_core"/>
</dbReference>
<dbReference type="InterPro" id="IPR001412">
    <property type="entry name" value="aa-tRNA-synth_I_CS"/>
</dbReference>
<dbReference type="SUPFAM" id="SSF48163">
    <property type="entry name" value="An anticodon-binding domain of class I aminoacyl-tRNA synthetases"/>
    <property type="match status" value="1"/>
</dbReference>
<dbReference type="GO" id="GO:0004818">
    <property type="term" value="F:glutamate-tRNA ligase activity"/>
    <property type="evidence" value="ECO:0007669"/>
    <property type="project" value="UniProtKB-UniRule"/>
</dbReference>
<dbReference type="KEGG" id="elj:ELUMI_v1c02330"/>
<evidence type="ECO:0000256" key="11">
    <source>
        <dbReference type="HAMAP-Rule" id="MF_00022"/>
    </source>
</evidence>
<dbReference type="GO" id="GO:0005829">
    <property type="term" value="C:cytosol"/>
    <property type="evidence" value="ECO:0007669"/>
    <property type="project" value="TreeGrafter"/>
</dbReference>
<organism evidence="14 15">
    <name type="scientific">Williamsoniiplasma luminosum</name>
    <dbReference type="NCBI Taxonomy" id="214888"/>
    <lineage>
        <taxon>Bacteria</taxon>
        <taxon>Bacillati</taxon>
        <taxon>Mycoplasmatota</taxon>
        <taxon>Mollicutes</taxon>
        <taxon>Entomoplasmatales</taxon>
        <taxon>Williamsoniiplasma</taxon>
    </lineage>
</organism>
<evidence type="ECO:0000313" key="15">
    <source>
        <dbReference type="Proteomes" id="UP000232063"/>
    </source>
</evidence>
<dbReference type="FunFam" id="3.40.50.620:FF:000007">
    <property type="entry name" value="Glutamate--tRNA ligase"/>
    <property type="match status" value="1"/>
</dbReference>
<dbReference type="HAMAP" id="MF_00022">
    <property type="entry name" value="Glu_tRNA_synth_type1"/>
    <property type="match status" value="1"/>
</dbReference>
<evidence type="ECO:0000256" key="8">
    <source>
        <dbReference type="ARBA" id="ARBA00022917"/>
    </source>
</evidence>
<dbReference type="CDD" id="cd00808">
    <property type="entry name" value="GluRS_core"/>
    <property type="match status" value="1"/>
</dbReference>
<evidence type="ECO:0000256" key="10">
    <source>
        <dbReference type="ARBA" id="ARBA00048351"/>
    </source>
</evidence>
<dbReference type="Pfam" id="PF19269">
    <property type="entry name" value="Anticodon_2"/>
    <property type="match status" value="1"/>
</dbReference>
<evidence type="ECO:0000256" key="7">
    <source>
        <dbReference type="ARBA" id="ARBA00022840"/>
    </source>
</evidence>
<reference evidence="14 15" key="1">
    <citation type="submission" date="2017-11" db="EMBL/GenBank/DDBJ databases">
        <title>Genome sequence of Entomoplasma luminosum PIMN-1 (ATCC 49195).</title>
        <authorList>
            <person name="Lo W.-S."/>
            <person name="Gasparich G.E."/>
            <person name="Kuo C.-H."/>
        </authorList>
    </citation>
    <scope>NUCLEOTIDE SEQUENCE [LARGE SCALE GENOMIC DNA]</scope>
    <source>
        <strain evidence="14 15">PIMN-1</strain>
    </source>
</reference>
<dbReference type="GO" id="GO:0008270">
    <property type="term" value="F:zinc ion binding"/>
    <property type="evidence" value="ECO:0007669"/>
    <property type="project" value="InterPro"/>
</dbReference>
<dbReference type="OrthoDB" id="9807503at2"/>
<protein>
    <recommendedName>
        <fullName evidence="11">Glutamate--tRNA ligase</fullName>
        <ecNumber evidence="11">6.1.1.17</ecNumber>
    </recommendedName>
    <alternativeName>
        <fullName evidence="11">Glutamyl-tRNA synthetase</fullName>
        <shortName evidence="11">GluRS</shortName>
    </alternativeName>
</protein>
<dbReference type="SUPFAM" id="SSF52374">
    <property type="entry name" value="Nucleotidylyl transferase"/>
    <property type="match status" value="1"/>
</dbReference>
<name>A0A2K8NUX8_9MOLU</name>
<dbReference type="PROSITE" id="PS00178">
    <property type="entry name" value="AA_TRNA_LIGASE_I"/>
    <property type="match status" value="1"/>
</dbReference>
<accession>A0A2K8NUX8</accession>
<dbReference type="InterPro" id="IPR000924">
    <property type="entry name" value="Glu/Gln-tRNA-synth"/>
</dbReference>
<evidence type="ECO:0000256" key="3">
    <source>
        <dbReference type="ARBA" id="ARBA00011245"/>
    </source>
</evidence>
<comment type="subcellular location">
    <subcellularLocation>
        <location evidence="1 11">Cytoplasm</location>
    </subcellularLocation>
</comment>
<dbReference type="Gene3D" id="3.40.50.620">
    <property type="entry name" value="HUPs"/>
    <property type="match status" value="1"/>
</dbReference>
<keyword evidence="4 11" id="KW-0963">Cytoplasm</keyword>
<keyword evidence="6 11" id="KW-0547">Nucleotide-binding</keyword>
<dbReference type="InterPro" id="IPR049940">
    <property type="entry name" value="GluQ/Sye"/>
</dbReference>
<dbReference type="NCBIfam" id="TIGR00464">
    <property type="entry name" value="gltX_bact"/>
    <property type="match status" value="1"/>
</dbReference>
<dbReference type="GO" id="GO:0006424">
    <property type="term" value="P:glutamyl-tRNA aminoacylation"/>
    <property type="evidence" value="ECO:0007669"/>
    <property type="project" value="UniProtKB-UniRule"/>
</dbReference>
<dbReference type="PANTHER" id="PTHR43311">
    <property type="entry name" value="GLUTAMATE--TRNA LIGASE"/>
    <property type="match status" value="1"/>
</dbReference>